<dbReference type="OrthoDB" id="3064399at2759"/>
<organism evidence="2 3">
    <name type="scientific">Gymnopus androsaceus JB14</name>
    <dbReference type="NCBI Taxonomy" id="1447944"/>
    <lineage>
        <taxon>Eukaryota</taxon>
        <taxon>Fungi</taxon>
        <taxon>Dikarya</taxon>
        <taxon>Basidiomycota</taxon>
        <taxon>Agaricomycotina</taxon>
        <taxon>Agaricomycetes</taxon>
        <taxon>Agaricomycetidae</taxon>
        <taxon>Agaricales</taxon>
        <taxon>Marasmiineae</taxon>
        <taxon>Omphalotaceae</taxon>
        <taxon>Gymnopus</taxon>
    </lineage>
</organism>
<sequence>MILAARAAPQDLPDGGYLTPKGFVVYGNDAASTRDNVQAGLPIPRGGFDILLLRRRTDITTPLAYIMLVCMLQNLDDAGDNPGPLHWRAFTLTRDLYKEARGLAENRQNDLHCTALSNFFRPRSVSYTYKRKREEERARFEPGPSSDMMGSLPITHVVRGRTDRGGLTKGALSRTRATRLRPTGQPRMKNPTKNAPPEE</sequence>
<keyword evidence="3" id="KW-1185">Reference proteome</keyword>
<evidence type="ECO:0000313" key="2">
    <source>
        <dbReference type="EMBL" id="KAE9401886.1"/>
    </source>
</evidence>
<protein>
    <submittedName>
        <fullName evidence="2">Uncharacterized protein</fullName>
    </submittedName>
</protein>
<dbReference type="EMBL" id="ML769441">
    <property type="protein sequence ID" value="KAE9401886.1"/>
    <property type="molecule type" value="Genomic_DNA"/>
</dbReference>
<proteinExistence type="predicted"/>
<dbReference type="AlphaFoldDB" id="A0A6A4HUL9"/>
<evidence type="ECO:0000313" key="3">
    <source>
        <dbReference type="Proteomes" id="UP000799118"/>
    </source>
</evidence>
<dbReference type="Proteomes" id="UP000799118">
    <property type="component" value="Unassembled WGS sequence"/>
</dbReference>
<feature type="region of interest" description="Disordered" evidence="1">
    <location>
        <begin position="133"/>
        <end position="152"/>
    </location>
</feature>
<accession>A0A6A4HUL9</accession>
<gene>
    <name evidence="2" type="ORF">BT96DRAFT_991722</name>
</gene>
<name>A0A6A4HUL9_9AGAR</name>
<evidence type="ECO:0000256" key="1">
    <source>
        <dbReference type="SAM" id="MobiDB-lite"/>
    </source>
</evidence>
<reference evidence="2" key="1">
    <citation type="journal article" date="2019" name="Environ. Microbiol.">
        <title>Fungal ecological strategies reflected in gene transcription - a case study of two litter decomposers.</title>
        <authorList>
            <person name="Barbi F."/>
            <person name="Kohler A."/>
            <person name="Barry K."/>
            <person name="Baskaran P."/>
            <person name="Daum C."/>
            <person name="Fauchery L."/>
            <person name="Ihrmark K."/>
            <person name="Kuo A."/>
            <person name="LaButti K."/>
            <person name="Lipzen A."/>
            <person name="Morin E."/>
            <person name="Grigoriev I.V."/>
            <person name="Henrissat B."/>
            <person name="Lindahl B."/>
            <person name="Martin F."/>
        </authorList>
    </citation>
    <scope>NUCLEOTIDE SEQUENCE</scope>
    <source>
        <strain evidence="2">JB14</strain>
    </source>
</reference>
<feature type="region of interest" description="Disordered" evidence="1">
    <location>
        <begin position="159"/>
        <end position="199"/>
    </location>
</feature>